<dbReference type="InterPro" id="IPR001245">
    <property type="entry name" value="Ser-Thr/Tyr_kinase_cat_dom"/>
</dbReference>
<protein>
    <recommendedName>
        <fullName evidence="2">Protein kinase domain-containing protein</fullName>
    </recommendedName>
</protein>
<dbReference type="InterPro" id="IPR011009">
    <property type="entry name" value="Kinase-like_dom_sf"/>
</dbReference>
<dbReference type="AlphaFoldDB" id="A0A0C9XXJ3"/>
<dbReference type="Gene3D" id="1.10.510.10">
    <property type="entry name" value="Transferase(Phosphotransferase) domain 1"/>
    <property type="match status" value="1"/>
</dbReference>
<dbReference type="PROSITE" id="PS50011">
    <property type="entry name" value="PROTEIN_KINASE_DOM"/>
    <property type="match status" value="1"/>
</dbReference>
<name>A0A0C9XXJ3_9AGAM</name>
<feature type="region of interest" description="Disordered" evidence="1">
    <location>
        <begin position="1"/>
        <end position="27"/>
    </location>
</feature>
<dbReference type="InterPro" id="IPR000719">
    <property type="entry name" value="Prot_kinase_dom"/>
</dbReference>
<dbReference type="Pfam" id="PF07714">
    <property type="entry name" value="PK_Tyr_Ser-Thr"/>
    <property type="match status" value="1"/>
</dbReference>
<feature type="compositionally biased region" description="Polar residues" evidence="1">
    <location>
        <begin position="11"/>
        <end position="20"/>
    </location>
</feature>
<dbReference type="SUPFAM" id="SSF56112">
    <property type="entry name" value="Protein kinase-like (PK-like)"/>
    <property type="match status" value="1"/>
</dbReference>
<dbReference type="STRING" id="765257.A0A0C9XXJ3"/>
<keyword evidence="4" id="KW-1185">Reference proteome</keyword>
<evidence type="ECO:0000313" key="4">
    <source>
        <dbReference type="Proteomes" id="UP000054018"/>
    </source>
</evidence>
<accession>A0A0C9XXJ3</accession>
<dbReference type="EMBL" id="KN833835">
    <property type="protein sequence ID" value="KIK17225.1"/>
    <property type="molecule type" value="Genomic_DNA"/>
</dbReference>
<dbReference type="GO" id="GO:0004672">
    <property type="term" value="F:protein kinase activity"/>
    <property type="evidence" value="ECO:0007669"/>
    <property type="project" value="InterPro"/>
</dbReference>
<reference evidence="4" key="2">
    <citation type="submission" date="2015-01" db="EMBL/GenBank/DDBJ databases">
        <title>Evolutionary Origins and Diversification of the Mycorrhizal Mutualists.</title>
        <authorList>
            <consortium name="DOE Joint Genome Institute"/>
            <consortium name="Mycorrhizal Genomics Consortium"/>
            <person name="Kohler A."/>
            <person name="Kuo A."/>
            <person name="Nagy L.G."/>
            <person name="Floudas D."/>
            <person name="Copeland A."/>
            <person name="Barry K.W."/>
            <person name="Cichocki N."/>
            <person name="Veneault-Fourrey C."/>
            <person name="LaButti K."/>
            <person name="Lindquist E.A."/>
            <person name="Lipzen A."/>
            <person name="Lundell T."/>
            <person name="Morin E."/>
            <person name="Murat C."/>
            <person name="Riley R."/>
            <person name="Ohm R."/>
            <person name="Sun H."/>
            <person name="Tunlid A."/>
            <person name="Henrissat B."/>
            <person name="Grigoriev I.V."/>
            <person name="Hibbett D.S."/>
            <person name="Martin F."/>
        </authorList>
    </citation>
    <scope>NUCLEOTIDE SEQUENCE [LARGE SCALE GENOMIC DNA]</scope>
    <source>
        <strain evidence="4">441</strain>
    </source>
</reference>
<feature type="domain" description="Protein kinase" evidence="2">
    <location>
        <begin position="48"/>
        <end position="176"/>
    </location>
</feature>
<dbReference type="HOGENOM" id="CLU_000288_7_21_1"/>
<gene>
    <name evidence="3" type="ORF">PISMIDRAFT_685484</name>
</gene>
<evidence type="ECO:0000313" key="3">
    <source>
        <dbReference type="EMBL" id="KIK17225.1"/>
    </source>
</evidence>
<reference evidence="3 4" key="1">
    <citation type="submission" date="2014-04" db="EMBL/GenBank/DDBJ databases">
        <authorList>
            <consortium name="DOE Joint Genome Institute"/>
            <person name="Kuo A."/>
            <person name="Kohler A."/>
            <person name="Costa M.D."/>
            <person name="Nagy L.G."/>
            <person name="Floudas D."/>
            <person name="Copeland A."/>
            <person name="Barry K.W."/>
            <person name="Cichocki N."/>
            <person name="Veneault-Fourrey C."/>
            <person name="LaButti K."/>
            <person name="Lindquist E.A."/>
            <person name="Lipzen A."/>
            <person name="Lundell T."/>
            <person name="Morin E."/>
            <person name="Murat C."/>
            <person name="Sun H."/>
            <person name="Tunlid A."/>
            <person name="Henrissat B."/>
            <person name="Grigoriev I.V."/>
            <person name="Hibbett D.S."/>
            <person name="Martin F."/>
            <person name="Nordberg H.P."/>
            <person name="Cantor M.N."/>
            <person name="Hua S.X."/>
        </authorList>
    </citation>
    <scope>NUCLEOTIDE SEQUENCE [LARGE SCALE GENOMIC DNA]</scope>
    <source>
        <strain evidence="3 4">441</strain>
    </source>
</reference>
<dbReference type="GO" id="GO:0005524">
    <property type="term" value="F:ATP binding"/>
    <property type="evidence" value="ECO:0007669"/>
    <property type="project" value="InterPro"/>
</dbReference>
<dbReference type="OrthoDB" id="2683818at2759"/>
<sequence length="176" mass="19362">MDPTYQGPAPGSTTLGNSDQQENDNPDCQLLSERASSFAINLDQRVERDTTEPVAIGGQAIVYSGKLQPEGIPVAVKTLRFGYKSDAAALKIILREVHVWSKLEHPNVLSLLGFTTKFDSTISIVSKWMSKGNAHDYVQNMEVDPRPLVCGARPLPDRRSTTFSDFGDRSRFGLPP</sequence>
<evidence type="ECO:0000259" key="2">
    <source>
        <dbReference type="PROSITE" id="PS50011"/>
    </source>
</evidence>
<organism evidence="3 4">
    <name type="scientific">Pisolithus microcarpus 441</name>
    <dbReference type="NCBI Taxonomy" id="765257"/>
    <lineage>
        <taxon>Eukaryota</taxon>
        <taxon>Fungi</taxon>
        <taxon>Dikarya</taxon>
        <taxon>Basidiomycota</taxon>
        <taxon>Agaricomycotina</taxon>
        <taxon>Agaricomycetes</taxon>
        <taxon>Agaricomycetidae</taxon>
        <taxon>Boletales</taxon>
        <taxon>Sclerodermatineae</taxon>
        <taxon>Pisolithaceae</taxon>
        <taxon>Pisolithus</taxon>
    </lineage>
</organism>
<evidence type="ECO:0000256" key="1">
    <source>
        <dbReference type="SAM" id="MobiDB-lite"/>
    </source>
</evidence>
<proteinExistence type="predicted"/>
<dbReference type="Proteomes" id="UP000054018">
    <property type="component" value="Unassembled WGS sequence"/>
</dbReference>